<feature type="transmembrane region" description="Helical" evidence="6">
    <location>
        <begin position="151"/>
        <end position="169"/>
    </location>
</feature>
<proteinExistence type="predicted"/>
<evidence type="ECO:0000256" key="5">
    <source>
        <dbReference type="ARBA" id="ARBA00023136"/>
    </source>
</evidence>
<feature type="transmembrane region" description="Helical" evidence="6">
    <location>
        <begin position="259"/>
        <end position="278"/>
    </location>
</feature>
<keyword evidence="3 6" id="KW-0812">Transmembrane</keyword>
<evidence type="ECO:0000313" key="7">
    <source>
        <dbReference type="EMBL" id="GMF62907.1"/>
    </source>
</evidence>
<name>A0A9W6YH93_9STRA</name>
<feature type="transmembrane region" description="Helical" evidence="6">
    <location>
        <begin position="206"/>
        <end position="223"/>
    </location>
</feature>
<comment type="caution">
    <text evidence="7">The sequence shown here is derived from an EMBL/GenBank/DDBJ whole genome shotgun (WGS) entry which is preliminary data.</text>
</comment>
<keyword evidence="4 6" id="KW-1133">Transmembrane helix</keyword>
<evidence type="ECO:0000256" key="6">
    <source>
        <dbReference type="SAM" id="Phobius"/>
    </source>
</evidence>
<evidence type="ECO:0000256" key="3">
    <source>
        <dbReference type="ARBA" id="ARBA00022692"/>
    </source>
</evidence>
<keyword evidence="2" id="KW-0813">Transport</keyword>
<dbReference type="PANTHER" id="PTHR31585">
    <property type="entry name" value="FOLATE-BIOPTERIN TRANSPORTER 1, CHLOROPLASTIC"/>
    <property type="match status" value="1"/>
</dbReference>
<gene>
    <name evidence="7" type="ORF">Pfra01_002745200</name>
</gene>
<feature type="transmembrane region" description="Helical" evidence="6">
    <location>
        <begin position="126"/>
        <end position="144"/>
    </location>
</feature>
<evidence type="ECO:0000256" key="1">
    <source>
        <dbReference type="ARBA" id="ARBA00004141"/>
    </source>
</evidence>
<evidence type="ECO:0000313" key="8">
    <source>
        <dbReference type="Proteomes" id="UP001165121"/>
    </source>
</evidence>
<evidence type="ECO:0000256" key="4">
    <source>
        <dbReference type="ARBA" id="ARBA00022989"/>
    </source>
</evidence>
<dbReference type="GO" id="GO:0016020">
    <property type="term" value="C:membrane"/>
    <property type="evidence" value="ECO:0007669"/>
    <property type="project" value="UniProtKB-SubCell"/>
</dbReference>
<protein>
    <submittedName>
        <fullName evidence="7">Unnamed protein product</fullName>
    </submittedName>
</protein>
<dbReference type="AlphaFoldDB" id="A0A9W6YH93"/>
<keyword evidence="5 6" id="KW-0472">Membrane</keyword>
<sequence>MSQLRDPSVKDIVLRLSRSSLSQHEHKCENEDTCRHLGERTESFVVLGSPISRPAVLAHLETAEINTGAPTSALNIWDRQWCGLVFHNVAVGIVSTVLPLCVYPFLTCNLNMEGTQTLSARSLMGLPWALKPIFALFIHCFPLPRGWRLRAVMIFGWSVAASALIAIYSQDQPTPYFQDRTIVGTPVAELSSQQLSTITFDAPAHGAFYVMLMCVASIGYVLADVAADELIRDVATHHFGESASPHDEDKVFQPAMTKYRVIAILSSFLFTGFGMSGLDYGGDLDFTLEPPVVAAIASRDLVARAQLRIEPRAAVPIRRWRMCRCECHRSEPDRVLLCWRATYERHGRIILCYHRRAVGSELGGQEGLERGLSCCDRCGYDCCACARLRGHDVHDLGYRTQSMVLDWFTGDGGDSVGAGLHHLDGGVD</sequence>
<dbReference type="Proteomes" id="UP001165121">
    <property type="component" value="Unassembled WGS sequence"/>
</dbReference>
<dbReference type="PANTHER" id="PTHR31585:SF5">
    <property type="entry name" value="RNA-BINDING S4 DOMAIN-CONTAINING PROTEIN"/>
    <property type="match status" value="1"/>
</dbReference>
<dbReference type="EMBL" id="BSXT01006721">
    <property type="protein sequence ID" value="GMF62907.1"/>
    <property type="molecule type" value="Genomic_DNA"/>
</dbReference>
<evidence type="ECO:0000256" key="2">
    <source>
        <dbReference type="ARBA" id="ARBA00022448"/>
    </source>
</evidence>
<organism evidence="7 8">
    <name type="scientific">Phytophthora fragariaefolia</name>
    <dbReference type="NCBI Taxonomy" id="1490495"/>
    <lineage>
        <taxon>Eukaryota</taxon>
        <taxon>Sar</taxon>
        <taxon>Stramenopiles</taxon>
        <taxon>Oomycota</taxon>
        <taxon>Peronosporomycetes</taxon>
        <taxon>Peronosporales</taxon>
        <taxon>Peronosporaceae</taxon>
        <taxon>Phytophthora</taxon>
    </lineage>
</organism>
<comment type="subcellular location">
    <subcellularLocation>
        <location evidence="1">Membrane</location>
        <topology evidence="1">Multi-pass membrane protein</topology>
    </subcellularLocation>
</comment>
<feature type="transmembrane region" description="Helical" evidence="6">
    <location>
        <begin position="84"/>
        <end position="106"/>
    </location>
</feature>
<accession>A0A9W6YH93</accession>
<dbReference type="OrthoDB" id="164877at2759"/>
<reference evidence="7" key="1">
    <citation type="submission" date="2023-04" db="EMBL/GenBank/DDBJ databases">
        <title>Phytophthora fragariaefolia NBRC 109709.</title>
        <authorList>
            <person name="Ichikawa N."/>
            <person name="Sato H."/>
            <person name="Tonouchi N."/>
        </authorList>
    </citation>
    <scope>NUCLEOTIDE SEQUENCE</scope>
    <source>
        <strain evidence="7">NBRC 109709</strain>
    </source>
</reference>
<keyword evidence="8" id="KW-1185">Reference proteome</keyword>
<dbReference type="InterPro" id="IPR039309">
    <property type="entry name" value="BT1"/>
</dbReference>